<organism evidence="2 3">
    <name type="scientific">Punica granatum</name>
    <name type="common">Pomegranate</name>
    <dbReference type="NCBI Taxonomy" id="22663"/>
    <lineage>
        <taxon>Eukaryota</taxon>
        <taxon>Viridiplantae</taxon>
        <taxon>Streptophyta</taxon>
        <taxon>Embryophyta</taxon>
        <taxon>Tracheophyta</taxon>
        <taxon>Spermatophyta</taxon>
        <taxon>Magnoliopsida</taxon>
        <taxon>eudicotyledons</taxon>
        <taxon>Gunneridae</taxon>
        <taxon>Pentapetalae</taxon>
        <taxon>rosids</taxon>
        <taxon>malvids</taxon>
        <taxon>Myrtales</taxon>
        <taxon>Lythraceae</taxon>
        <taxon>Punica</taxon>
    </lineage>
</organism>
<keyword evidence="3" id="KW-1185">Reference proteome</keyword>
<protein>
    <submittedName>
        <fullName evidence="2">Uncharacterized protein</fullName>
    </submittedName>
</protein>
<dbReference type="EMBL" id="PGOL01002250">
    <property type="protein sequence ID" value="PKI49314.1"/>
    <property type="molecule type" value="Genomic_DNA"/>
</dbReference>
<gene>
    <name evidence="2" type="ORF">CRG98_030242</name>
</gene>
<sequence length="104" mass="11300">MTKTSDGMVIEGLKPRQKFLRDQTFSADIELQEVGEQSYERDEGYSNSKDDGDSASNDEGDSDSAYGPSGHGNEDDGNIEKAIVLPTEAGEHVEVAQQLTEVEC</sequence>
<feature type="region of interest" description="Disordered" evidence="1">
    <location>
        <begin position="32"/>
        <end position="79"/>
    </location>
</feature>
<proteinExistence type="predicted"/>
<evidence type="ECO:0000313" key="3">
    <source>
        <dbReference type="Proteomes" id="UP000233551"/>
    </source>
</evidence>
<reference evidence="2 3" key="1">
    <citation type="submission" date="2017-11" db="EMBL/GenBank/DDBJ databases">
        <title>De-novo sequencing of pomegranate (Punica granatum L.) genome.</title>
        <authorList>
            <person name="Akparov Z."/>
            <person name="Amiraslanov A."/>
            <person name="Hajiyeva S."/>
            <person name="Abbasov M."/>
            <person name="Kaur K."/>
            <person name="Hamwieh A."/>
            <person name="Solovyev V."/>
            <person name="Salamov A."/>
            <person name="Braich B."/>
            <person name="Kosarev P."/>
            <person name="Mahmoud A."/>
            <person name="Hajiyev E."/>
            <person name="Babayeva S."/>
            <person name="Izzatullayeva V."/>
            <person name="Mammadov A."/>
            <person name="Mammadov A."/>
            <person name="Sharifova S."/>
            <person name="Ojaghi J."/>
            <person name="Eynullazada K."/>
            <person name="Bayramov B."/>
            <person name="Abdulazimova A."/>
            <person name="Shahmuradov I."/>
        </authorList>
    </citation>
    <scope>NUCLEOTIDE SEQUENCE [LARGE SCALE GENOMIC DNA]</scope>
    <source>
        <strain evidence="3">cv. AG2017</strain>
        <tissue evidence="2">Leaf</tissue>
    </source>
</reference>
<name>A0A2I0IZA4_PUNGR</name>
<dbReference type="AlphaFoldDB" id="A0A2I0IZA4"/>
<evidence type="ECO:0000256" key="1">
    <source>
        <dbReference type="SAM" id="MobiDB-lite"/>
    </source>
</evidence>
<accession>A0A2I0IZA4</accession>
<feature type="compositionally biased region" description="Basic and acidic residues" evidence="1">
    <location>
        <begin position="38"/>
        <end position="52"/>
    </location>
</feature>
<evidence type="ECO:0000313" key="2">
    <source>
        <dbReference type="EMBL" id="PKI49314.1"/>
    </source>
</evidence>
<comment type="caution">
    <text evidence="2">The sequence shown here is derived from an EMBL/GenBank/DDBJ whole genome shotgun (WGS) entry which is preliminary data.</text>
</comment>
<dbReference type="Proteomes" id="UP000233551">
    <property type="component" value="Unassembled WGS sequence"/>
</dbReference>